<name>A0A314UTF3_PRUYE</name>
<keyword evidence="3" id="KW-1185">Reference proteome</keyword>
<organism evidence="2 3">
    <name type="scientific">Prunus yedoensis var. nudiflora</name>
    <dbReference type="NCBI Taxonomy" id="2094558"/>
    <lineage>
        <taxon>Eukaryota</taxon>
        <taxon>Viridiplantae</taxon>
        <taxon>Streptophyta</taxon>
        <taxon>Embryophyta</taxon>
        <taxon>Tracheophyta</taxon>
        <taxon>Spermatophyta</taxon>
        <taxon>Magnoliopsida</taxon>
        <taxon>eudicotyledons</taxon>
        <taxon>Gunneridae</taxon>
        <taxon>Pentapetalae</taxon>
        <taxon>rosids</taxon>
        <taxon>fabids</taxon>
        <taxon>Rosales</taxon>
        <taxon>Rosaceae</taxon>
        <taxon>Amygdaloideae</taxon>
        <taxon>Amygdaleae</taxon>
        <taxon>Prunus</taxon>
    </lineage>
</organism>
<comment type="caution">
    <text evidence="2">The sequence shown here is derived from an EMBL/GenBank/DDBJ whole genome shotgun (WGS) entry which is preliminary data.</text>
</comment>
<evidence type="ECO:0000256" key="1">
    <source>
        <dbReference type="SAM" id="MobiDB-lite"/>
    </source>
</evidence>
<dbReference type="Proteomes" id="UP000250321">
    <property type="component" value="Unassembled WGS sequence"/>
</dbReference>
<dbReference type="EMBL" id="PJQY01003032">
    <property type="protein sequence ID" value="PQM40803.1"/>
    <property type="molecule type" value="Genomic_DNA"/>
</dbReference>
<feature type="compositionally biased region" description="Polar residues" evidence="1">
    <location>
        <begin position="1"/>
        <end position="11"/>
    </location>
</feature>
<feature type="compositionally biased region" description="Basic and acidic residues" evidence="1">
    <location>
        <begin position="12"/>
        <end position="22"/>
    </location>
</feature>
<reference evidence="2 3" key="1">
    <citation type="submission" date="2018-02" db="EMBL/GenBank/DDBJ databases">
        <title>Draft genome of wild Prunus yedoensis var. nudiflora.</title>
        <authorList>
            <person name="Baek S."/>
            <person name="Kim J.-H."/>
            <person name="Choi K."/>
            <person name="Kim G.-B."/>
            <person name="Cho A."/>
            <person name="Jang H."/>
            <person name="Shin C.-H."/>
            <person name="Yu H.-J."/>
            <person name="Mun J.-H."/>
        </authorList>
    </citation>
    <scope>NUCLEOTIDE SEQUENCE [LARGE SCALE GENOMIC DNA]</scope>
    <source>
        <strain evidence="3">cv. Jeju island</strain>
        <tissue evidence="2">Leaf</tissue>
    </source>
</reference>
<gene>
    <name evidence="2" type="ORF">Pyn_12256</name>
</gene>
<dbReference type="OrthoDB" id="10427726at2759"/>
<proteinExistence type="predicted"/>
<sequence>MLSTKPNILSDQKNRRGGDMKSKGNGAVLINKINTQQGEVGSLSKDNVKIVADCFHKILGSLKNNEDTIVKGGAQADAEKELKSEPEKVESADMANKEEHYALMQIDNVSSSEIRGEELVKVGGGARHNW</sequence>
<feature type="region of interest" description="Disordered" evidence="1">
    <location>
        <begin position="76"/>
        <end position="95"/>
    </location>
</feature>
<protein>
    <submittedName>
        <fullName evidence="2">Uncharacterized protein</fullName>
    </submittedName>
</protein>
<evidence type="ECO:0000313" key="3">
    <source>
        <dbReference type="Proteomes" id="UP000250321"/>
    </source>
</evidence>
<evidence type="ECO:0000313" key="2">
    <source>
        <dbReference type="EMBL" id="PQM40803.1"/>
    </source>
</evidence>
<feature type="region of interest" description="Disordered" evidence="1">
    <location>
        <begin position="1"/>
        <end position="25"/>
    </location>
</feature>
<dbReference type="AlphaFoldDB" id="A0A314UTF3"/>
<feature type="compositionally biased region" description="Basic and acidic residues" evidence="1">
    <location>
        <begin position="77"/>
        <end position="95"/>
    </location>
</feature>
<accession>A0A314UTF3</accession>